<feature type="transmembrane region" description="Helical" evidence="8">
    <location>
        <begin position="562"/>
        <end position="586"/>
    </location>
</feature>
<organism evidence="10 11">
    <name type="scientific">Edwardsiella tarda ATCC 23685</name>
    <dbReference type="NCBI Taxonomy" id="500638"/>
    <lineage>
        <taxon>Bacteria</taxon>
        <taxon>Pseudomonadati</taxon>
        <taxon>Pseudomonadota</taxon>
        <taxon>Gammaproteobacteria</taxon>
        <taxon>Enterobacterales</taxon>
        <taxon>Hafniaceae</taxon>
        <taxon>Edwardsiella</taxon>
    </lineage>
</organism>
<evidence type="ECO:0000256" key="3">
    <source>
        <dbReference type="ARBA" id="ARBA00022448"/>
    </source>
</evidence>
<gene>
    <name evidence="10" type="ORF">EDWATA_03594</name>
</gene>
<comment type="subcellular location">
    <subcellularLocation>
        <location evidence="1">Cell membrane</location>
        <topology evidence="1">Multi-pass membrane protein</topology>
    </subcellularLocation>
</comment>
<feature type="transmembrane region" description="Helical" evidence="8">
    <location>
        <begin position="598"/>
        <end position="621"/>
    </location>
</feature>
<feature type="transmembrane region" description="Helical" evidence="8">
    <location>
        <begin position="203"/>
        <end position="221"/>
    </location>
</feature>
<feature type="transmembrane region" description="Helical" evidence="8">
    <location>
        <begin position="334"/>
        <end position="357"/>
    </location>
</feature>
<name>D4F9X9_EDWTA</name>
<dbReference type="AlphaFoldDB" id="D4F9X9"/>
<evidence type="ECO:0000256" key="1">
    <source>
        <dbReference type="ARBA" id="ARBA00004651"/>
    </source>
</evidence>
<dbReference type="InterPro" id="IPR051605">
    <property type="entry name" value="CstA"/>
</dbReference>
<dbReference type="Pfam" id="PF02554">
    <property type="entry name" value="CstA"/>
    <property type="match status" value="1"/>
</dbReference>
<keyword evidence="4" id="KW-1003">Cell membrane</keyword>
<dbReference type="GO" id="GO:0005886">
    <property type="term" value="C:plasma membrane"/>
    <property type="evidence" value="ECO:0007669"/>
    <property type="project" value="UniProtKB-SubCell"/>
</dbReference>
<dbReference type="Proteomes" id="UP000003692">
    <property type="component" value="Unassembled WGS sequence"/>
</dbReference>
<keyword evidence="3" id="KW-0813">Transport</keyword>
<dbReference type="PANTHER" id="PTHR30252:SF3">
    <property type="entry name" value="PYRUVATE_PROTON SYMPORTER BTST"/>
    <property type="match status" value="1"/>
</dbReference>
<feature type="transmembrane region" description="Helical" evidence="8">
    <location>
        <begin position="170"/>
        <end position="197"/>
    </location>
</feature>
<evidence type="ECO:0000313" key="11">
    <source>
        <dbReference type="Proteomes" id="UP000003692"/>
    </source>
</evidence>
<evidence type="ECO:0000256" key="7">
    <source>
        <dbReference type="ARBA" id="ARBA00023136"/>
    </source>
</evidence>
<keyword evidence="5 8" id="KW-0812">Transmembrane</keyword>
<protein>
    <submittedName>
        <fullName evidence="10">Carbon starvation protein CstA</fullName>
    </submittedName>
</protein>
<evidence type="ECO:0000256" key="8">
    <source>
        <dbReference type="SAM" id="Phobius"/>
    </source>
</evidence>
<evidence type="ECO:0000259" key="9">
    <source>
        <dbReference type="Pfam" id="PF02554"/>
    </source>
</evidence>
<sequence>MPLGGIFRPLSEPGDRLISVGQDGGAEAVRVIPEKSSGESITMQHAITFVVATLCILAICYRLYGLFFVKKVLRADDSEVTPSHTYEDGKDYVPTKKWVNFGSHFAAIAAAGPLVGPVLAAQFGYLPGLLWLLIGCVIGGAVHDTVVLFASMKHQGKSLSEVAKAELGPIAGWCTGLAMLFIITITMAGLSMVVVHALERNPWGTFAVFMTIPIAIGVGLWERITGSMKGATYVGIAAIILCVFAGPYIQHTTFGEWLTWKSSTVSLLLPAYAFFATALPVWMLLTPRGYLSSFMKIGVFGALVVGVVFINPAIQFPAITQFIHGGGPVLSGPVWPFISITIACGAISGFHAFIGSGTTPKQIDKWSDILPVGFGAMLAECVVGVMALIAATSLHPADYFAINSSAQAWAGLGMEVVHLPQLSQEIGLDLYGRTGGAVTLAVGMTDIFIRVPWFSSLASYFFQFVIMFEAVFILTAVDSGTRVARYLLQDFLGDLWAPLKRTDWLPGSIFCSIVACLLWGYLLNSGDINSVWALFGVSNQLMASVGLIIGATIILRLATKRVYMLTCIVPLVYLFITVNYAGYWMVKNVYFNPQAAGYNLFNGTISIIMLVLGMVILLSALRKWRELWVKRGSELATAQAEAAA</sequence>
<evidence type="ECO:0000256" key="6">
    <source>
        <dbReference type="ARBA" id="ARBA00022989"/>
    </source>
</evidence>
<evidence type="ECO:0000256" key="4">
    <source>
        <dbReference type="ARBA" id="ARBA00022475"/>
    </source>
</evidence>
<dbReference type="InterPro" id="IPR003706">
    <property type="entry name" value="CstA_N"/>
</dbReference>
<keyword evidence="7 8" id="KW-0472">Membrane</keyword>
<feature type="domain" description="CstA N-terminal" evidence="9">
    <location>
        <begin position="46"/>
        <end position="578"/>
    </location>
</feature>
<dbReference type="GO" id="GO:0009267">
    <property type="term" value="P:cellular response to starvation"/>
    <property type="evidence" value="ECO:0007669"/>
    <property type="project" value="InterPro"/>
</dbReference>
<feature type="transmembrane region" description="Helical" evidence="8">
    <location>
        <begin position="504"/>
        <end position="522"/>
    </location>
</feature>
<feature type="transmembrane region" description="Helical" evidence="8">
    <location>
        <begin position="269"/>
        <end position="285"/>
    </location>
</feature>
<evidence type="ECO:0000256" key="2">
    <source>
        <dbReference type="ARBA" id="ARBA00007755"/>
    </source>
</evidence>
<feature type="transmembrane region" description="Helical" evidence="8">
    <location>
        <begin position="369"/>
        <end position="391"/>
    </location>
</feature>
<feature type="transmembrane region" description="Helical" evidence="8">
    <location>
        <begin position="457"/>
        <end position="477"/>
    </location>
</feature>
<dbReference type="PANTHER" id="PTHR30252">
    <property type="entry name" value="INNER MEMBRANE PEPTIDE TRANSPORTER"/>
    <property type="match status" value="1"/>
</dbReference>
<feature type="transmembrane region" description="Helical" evidence="8">
    <location>
        <begin position="105"/>
        <end position="123"/>
    </location>
</feature>
<feature type="transmembrane region" description="Helical" evidence="8">
    <location>
        <begin position="230"/>
        <end position="249"/>
    </location>
</feature>
<feature type="transmembrane region" description="Helical" evidence="8">
    <location>
        <begin position="297"/>
        <end position="314"/>
    </location>
</feature>
<feature type="transmembrane region" description="Helical" evidence="8">
    <location>
        <begin position="46"/>
        <end position="64"/>
    </location>
</feature>
<evidence type="ECO:0000313" key="10">
    <source>
        <dbReference type="EMBL" id="EFE21417.1"/>
    </source>
</evidence>
<dbReference type="EMBL" id="ADGK01000282">
    <property type="protein sequence ID" value="EFE21417.1"/>
    <property type="molecule type" value="Genomic_DNA"/>
</dbReference>
<feature type="transmembrane region" description="Helical" evidence="8">
    <location>
        <begin position="129"/>
        <end position="150"/>
    </location>
</feature>
<accession>D4F9X9</accession>
<proteinExistence type="inferred from homology"/>
<dbReference type="HOGENOM" id="CLU_010531_2_0_6"/>
<feature type="transmembrane region" description="Helical" evidence="8">
    <location>
        <begin position="534"/>
        <end position="555"/>
    </location>
</feature>
<comment type="caution">
    <text evidence="10">The sequence shown here is derived from an EMBL/GenBank/DDBJ whole genome shotgun (WGS) entry which is preliminary data.</text>
</comment>
<comment type="similarity">
    <text evidence="2">Belongs to the peptide transporter carbon starvation (CstA) (TC 2.A.114) family.</text>
</comment>
<reference evidence="10 11" key="1">
    <citation type="submission" date="2010-02" db="EMBL/GenBank/DDBJ databases">
        <authorList>
            <person name="Weinstock G."/>
            <person name="Sodergren E."/>
            <person name="Clifton S."/>
            <person name="Fulton L."/>
            <person name="Fulton B."/>
            <person name="Courtney L."/>
            <person name="Fronick C."/>
            <person name="Harrison M."/>
            <person name="Strong C."/>
            <person name="Farmer C."/>
            <person name="Delahaunty K."/>
            <person name="Markovic C."/>
            <person name="Hall O."/>
            <person name="Minx P."/>
            <person name="Tomlinson C."/>
            <person name="Mitreva M."/>
            <person name="Nelson J."/>
            <person name="Hou S."/>
            <person name="Wollam A."/>
            <person name="Pepin K.H."/>
            <person name="Johnson M."/>
            <person name="Bhonagiri V."/>
            <person name="Zhang X."/>
            <person name="Suruliraj S."/>
            <person name="Warren W."/>
            <person name="Chinwalla A."/>
            <person name="Mardis E.R."/>
            <person name="Wilson R.K."/>
        </authorList>
    </citation>
    <scope>NUCLEOTIDE SEQUENCE [LARGE SCALE GENOMIC DNA]</scope>
    <source>
        <strain evidence="10 11">ATCC 23685</strain>
    </source>
</reference>
<evidence type="ECO:0000256" key="5">
    <source>
        <dbReference type="ARBA" id="ARBA00022692"/>
    </source>
</evidence>
<keyword evidence="6 8" id="KW-1133">Transmembrane helix</keyword>